<keyword evidence="1" id="KW-0812">Transmembrane</keyword>
<keyword evidence="1" id="KW-0472">Membrane</keyword>
<name>G0XS71_PRODI</name>
<dbReference type="AlphaFoldDB" id="G0XS71"/>
<reference evidence="2" key="1">
    <citation type="journal article" date="2011" name="PLoS ONE">
        <title>Variation in tropical reef symbiont metagenomes defined by secondary metabolism.</title>
        <authorList>
            <person name="Donia M.S."/>
            <person name="Fricke W.F."/>
            <person name="Ravel J."/>
            <person name="Schmidt E.W."/>
        </authorList>
    </citation>
    <scope>NUCLEOTIDE SEQUENCE</scope>
</reference>
<organism evidence="2">
    <name type="scientific">Prochloron didemni P3-Solomon</name>
    <dbReference type="NCBI Taxonomy" id="910458"/>
    <lineage>
        <taxon>Bacteria</taxon>
        <taxon>Bacillati</taxon>
        <taxon>Cyanobacteriota</taxon>
        <taxon>Cyanophyceae</taxon>
        <taxon>Oscillatoriophycideae</taxon>
        <taxon>Chroococcales</taxon>
        <taxon>Prochloraceae</taxon>
        <taxon>Prochloron</taxon>
    </lineage>
</organism>
<evidence type="ECO:0000313" key="2">
    <source>
        <dbReference type="EMBL" id="AEH57239.1"/>
    </source>
</evidence>
<gene>
    <name evidence="2" type="primary">nkdC</name>
</gene>
<evidence type="ECO:0000256" key="1">
    <source>
        <dbReference type="SAM" id="Phobius"/>
    </source>
</evidence>
<dbReference type="EMBL" id="HQ407375">
    <property type="protein sequence ID" value="AEH57239.1"/>
    <property type="molecule type" value="Genomic_DNA"/>
</dbReference>
<proteinExistence type="predicted"/>
<feature type="transmembrane region" description="Helical" evidence="1">
    <location>
        <begin position="12"/>
        <end position="33"/>
    </location>
</feature>
<sequence length="44" mass="4831">MQQAFQEKEFSLMLAGILVAMSAAAMLVVYFLMGNCLSYLTHSA</sequence>
<keyword evidence="1" id="KW-1133">Transmembrane helix</keyword>
<accession>G0XS71</accession>
<protein>
    <submittedName>
        <fullName evidence="2">Uncharacterized protein</fullName>
    </submittedName>
</protein>